<evidence type="ECO:0000256" key="3">
    <source>
        <dbReference type="ARBA" id="ARBA00022840"/>
    </source>
</evidence>
<evidence type="ECO:0000313" key="8">
    <source>
        <dbReference type="Proteomes" id="UP001174909"/>
    </source>
</evidence>
<evidence type="ECO:0000256" key="1">
    <source>
        <dbReference type="ARBA" id="ARBA00022598"/>
    </source>
</evidence>
<dbReference type="Pfam" id="PF02875">
    <property type="entry name" value="Mur_ligase_C"/>
    <property type="match status" value="1"/>
</dbReference>
<keyword evidence="2" id="KW-0547">Nucleotide-binding</keyword>
<feature type="domain" description="Mur ligase C-terminal" evidence="5">
    <location>
        <begin position="298"/>
        <end position="430"/>
    </location>
</feature>
<evidence type="ECO:0000259" key="5">
    <source>
        <dbReference type="Pfam" id="PF02875"/>
    </source>
</evidence>
<dbReference type="InterPro" id="IPR013221">
    <property type="entry name" value="Mur_ligase_cen"/>
</dbReference>
<dbReference type="SUPFAM" id="SSF51984">
    <property type="entry name" value="MurCD N-terminal domain"/>
    <property type="match status" value="1"/>
</dbReference>
<dbReference type="InterPro" id="IPR036615">
    <property type="entry name" value="Mur_ligase_C_dom_sf"/>
</dbReference>
<organism evidence="7 8">
    <name type="scientific">Geodia barretti</name>
    <name type="common">Barrett's horny sponge</name>
    <dbReference type="NCBI Taxonomy" id="519541"/>
    <lineage>
        <taxon>Eukaryota</taxon>
        <taxon>Metazoa</taxon>
        <taxon>Porifera</taxon>
        <taxon>Demospongiae</taxon>
        <taxon>Heteroscleromorpha</taxon>
        <taxon>Tetractinellida</taxon>
        <taxon>Astrophorina</taxon>
        <taxon>Geodiidae</taxon>
        <taxon>Geodia</taxon>
    </lineage>
</organism>
<dbReference type="Gene3D" id="3.40.50.720">
    <property type="entry name" value="NAD(P)-binding Rossmann-like Domain"/>
    <property type="match status" value="1"/>
</dbReference>
<dbReference type="InterPro" id="IPR004101">
    <property type="entry name" value="Mur_ligase_C"/>
</dbReference>
<dbReference type="PANTHER" id="PTHR43445:SF5">
    <property type="entry name" value="UDP-N-ACETYLMURAMATE--L-ALANYL-GAMMA-D-GLUTAMYL-MESO-2,6-DIAMINOHEPTANDIOATE LIGASE"/>
    <property type="match status" value="1"/>
</dbReference>
<dbReference type="SUPFAM" id="SSF53623">
    <property type="entry name" value="MurD-like peptide ligases, catalytic domain"/>
    <property type="match status" value="1"/>
</dbReference>
<reference evidence="7" key="1">
    <citation type="submission" date="2023-03" db="EMBL/GenBank/DDBJ databases">
        <authorList>
            <person name="Steffen K."/>
            <person name="Cardenas P."/>
        </authorList>
    </citation>
    <scope>NUCLEOTIDE SEQUENCE</scope>
</reference>
<feature type="domain" description="Mur ligase N-terminal catalytic" evidence="4">
    <location>
        <begin position="1"/>
        <end position="80"/>
    </location>
</feature>
<dbReference type="InterPro" id="IPR050061">
    <property type="entry name" value="MurCDEF_pg_biosynth"/>
</dbReference>
<dbReference type="GO" id="GO:0005524">
    <property type="term" value="F:ATP binding"/>
    <property type="evidence" value="ECO:0007669"/>
    <property type="project" value="UniProtKB-KW"/>
</dbReference>
<keyword evidence="3" id="KW-0067">ATP-binding</keyword>
<dbReference type="GO" id="GO:0016881">
    <property type="term" value="F:acid-amino acid ligase activity"/>
    <property type="evidence" value="ECO:0007669"/>
    <property type="project" value="InterPro"/>
</dbReference>
<comment type="caution">
    <text evidence="7">The sequence shown here is derived from an EMBL/GenBank/DDBJ whole genome shotgun (WGS) entry which is preliminary data.</text>
</comment>
<name>A0AA35SC76_GEOBA</name>
<keyword evidence="8" id="KW-1185">Reference proteome</keyword>
<proteinExistence type="predicted"/>
<dbReference type="Proteomes" id="UP001174909">
    <property type="component" value="Unassembled WGS sequence"/>
</dbReference>
<dbReference type="PANTHER" id="PTHR43445">
    <property type="entry name" value="UDP-N-ACETYLMURAMATE--L-ALANINE LIGASE-RELATED"/>
    <property type="match status" value="1"/>
</dbReference>
<dbReference type="Gene3D" id="3.90.190.20">
    <property type="entry name" value="Mur ligase, C-terminal domain"/>
    <property type="match status" value="1"/>
</dbReference>
<gene>
    <name evidence="7" type="ORF">GBAR_LOCUS15215</name>
</gene>
<dbReference type="InterPro" id="IPR000713">
    <property type="entry name" value="Mur_ligase_N"/>
</dbReference>
<dbReference type="InterPro" id="IPR036565">
    <property type="entry name" value="Mur-like_cat_sf"/>
</dbReference>
<evidence type="ECO:0000259" key="4">
    <source>
        <dbReference type="Pfam" id="PF01225"/>
    </source>
</evidence>
<keyword evidence="1 7" id="KW-0436">Ligase</keyword>
<evidence type="ECO:0000313" key="7">
    <source>
        <dbReference type="EMBL" id="CAI8026493.1"/>
    </source>
</evidence>
<sequence length="451" mass="48810">MLRERGYRVSGSDSHVYPPMSTLLADLGIDVQAGFSADHLVPAPDLVVIGNAVSRGNPEAEAVLSRRIPYLSLPEVLRDFFIRGKCSVVVTGTHGKTTTTALIAHLFTAGDLDPSFLVAGVPQNFDRSYRLGQGPHFIVEGDEYDSAFFAKWAKFYYYLPDVLIVNNIEFDHADIYQDLGEIVKAFRQLVNMVPQNGLILANGTDPNIAELLPDALAPVETFGLEEGAFWRATNLQARAEGTRFTLCRAGQAVGDFDLPLSGDYNVCNALASLAAGFRAGLTAGDLHAALTSFAGVKRRQEQLGLIDDILLIDDFAHHPTAVASTLAGLRRSHPGRRLLAVFEPASATNARALFEDRYIEAFALADAFVATAVPRPERARDDEPFSPERLVERLRATGKPARYLPDAESMAAFLAAEARPGDLVVFMSNGGFGGLQQKLCAALAARTNCSD</sequence>
<dbReference type="Pfam" id="PF01225">
    <property type="entry name" value="Mur_ligase"/>
    <property type="match status" value="1"/>
</dbReference>
<evidence type="ECO:0000256" key="2">
    <source>
        <dbReference type="ARBA" id="ARBA00022741"/>
    </source>
</evidence>
<dbReference type="AlphaFoldDB" id="A0AA35SC76"/>
<feature type="domain" description="Mur ligase central" evidence="6">
    <location>
        <begin position="90"/>
        <end position="275"/>
    </location>
</feature>
<protein>
    <submittedName>
        <fullName evidence="7">UDP-N-acetylmuramate--L-alanyl-gamma-D-glutamyl-m eso-2,6-diaminoheptandioate ligase</fullName>
    </submittedName>
</protein>
<dbReference type="Pfam" id="PF08245">
    <property type="entry name" value="Mur_ligase_M"/>
    <property type="match status" value="1"/>
</dbReference>
<evidence type="ECO:0000259" key="6">
    <source>
        <dbReference type="Pfam" id="PF08245"/>
    </source>
</evidence>
<dbReference type="EMBL" id="CASHTH010002215">
    <property type="protein sequence ID" value="CAI8026493.1"/>
    <property type="molecule type" value="Genomic_DNA"/>
</dbReference>
<accession>A0AA35SC76</accession>
<dbReference type="Gene3D" id="3.40.1190.10">
    <property type="entry name" value="Mur-like, catalytic domain"/>
    <property type="match status" value="1"/>
</dbReference>
<dbReference type="SUPFAM" id="SSF53244">
    <property type="entry name" value="MurD-like peptide ligases, peptide-binding domain"/>
    <property type="match status" value="1"/>
</dbReference>